<reference evidence="1 2" key="1">
    <citation type="submission" date="2019-08" db="EMBL/GenBank/DDBJ databases">
        <authorList>
            <person name="Alioto T."/>
            <person name="Alioto T."/>
            <person name="Gomez Garrido J."/>
        </authorList>
    </citation>
    <scope>NUCLEOTIDE SEQUENCE [LARGE SCALE GENOMIC DNA]</scope>
</reference>
<organism evidence="1 2">
    <name type="scientific">Cinara cedri</name>
    <dbReference type="NCBI Taxonomy" id="506608"/>
    <lineage>
        <taxon>Eukaryota</taxon>
        <taxon>Metazoa</taxon>
        <taxon>Ecdysozoa</taxon>
        <taxon>Arthropoda</taxon>
        <taxon>Hexapoda</taxon>
        <taxon>Insecta</taxon>
        <taxon>Pterygota</taxon>
        <taxon>Neoptera</taxon>
        <taxon>Paraneoptera</taxon>
        <taxon>Hemiptera</taxon>
        <taxon>Sternorrhyncha</taxon>
        <taxon>Aphidomorpha</taxon>
        <taxon>Aphidoidea</taxon>
        <taxon>Aphididae</taxon>
        <taxon>Lachninae</taxon>
        <taxon>Cinara</taxon>
    </lineage>
</organism>
<accession>A0A5E4NIX3</accession>
<evidence type="ECO:0000313" key="2">
    <source>
        <dbReference type="Proteomes" id="UP000325440"/>
    </source>
</evidence>
<dbReference type="EMBL" id="CABPRJ010001945">
    <property type="protein sequence ID" value="VVC42321.1"/>
    <property type="molecule type" value="Genomic_DNA"/>
</dbReference>
<gene>
    <name evidence="1" type="ORF">CINCED_3A017858</name>
</gene>
<sequence length="92" mass="11354">MSESLSDVQARFKEKNEKSYPTWWLIKNIPENQEWFKLIEKSSITEDLYDELREGKTIQNENYTTYMMRLFLNAHIPLYKDLWFEEYNLLYT</sequence>
<proteinExistence type="predicted"/>
<dbReference type="Proteomes" id="UP000325440">
    <property type="component" value="Unassembled WGS sequence"/>
</dbReference>
<dbReference type="AlphaFoldDB" id="A0A5E4NIX3"/>
<keyword evidence="2" id="KW-1185">Reference proteome</keyword>
<protein>
    <submittedName>
        <fullName evidence="1">Uncharacterized protein</fullName>
    </submittedName>
</protein>
<name>A0A5E4NIX3_9HEMI</name>
<evidence type="ECO:0000313" key="1">
    <source>
        <dbReference type="EMBL" id="VVC42321.1"/>
    </source>
</evidence>